<evidence type="ECO:0000313" key="1">
    <source>
        <dbReference type="EMBL" id="CAB0004930.1"/>
    </source>
</evidence>
<feature type="non-terminal residue" evidence="1">
    <location>
        <position position="95"/>
    </location>
</feature>
<name>A0A6H5GPE4_9HEMI</name>
<accession>A0A6H5GPE4</accession>
<organism evidence="1 2">
    <name type="scientific">Nesidiocoris tenuis</name>
    <dbReference type="NCBI Taxonomy" id="355587"/>
    <lineage>
        <taxon>Eukaryota</taxon>
        <taxon>Metazoa</taxon>
        <taxon>Ecdysozoa</taxon>
        <taxon>Arthropoda</taxon>
        <taxon>Hexapoda</taxon>
        <taxon>Insecta</taxon>
        <taxon>Pterygota</taxon>
        <taxon>Neoptera</taxon>
        <taxon>Paraneoptera</taxon>
        <taxon>Hemiptera</taxon>
        <taxon>Heteroptera</taxon>
        <taxon>Panheteroptera</taxon>
        <taxon>Cimicomorpha</taxon>
        <taxon>Miridae</taxon>
        <taxon>Dicyphina</taxon>
        <taxon>Nesidiocoris</taxon>
    </lineage>
</organism>
<reference evidence="1 2" key="1">
    <citation type="submission" date="2020-02" db="EMBL/GenBank/DDBJ databases">
        <authorList>
            <person name="Ferguson B K."/>
        </authorList>
    </citation>
    <scope>NUCLEOTIDE SEQUENCE [LARGE SCALE GENOMIC DNA]</scope>
</reference>
<sequence length="95" mass="10935">MKGSSICLAHIHSCSLWGTSQFEFLWQGRGHTDRLTNCLTIVTQRLPWPASVLLWRSCPDLRSEVFDNYNNIMDFSGRCSARPFLPSDLELELFL</sequence>
<proteinExistence type="predicted"/>
<protein>
    <submittedName>
        <fullName evidence="1">Uncharacterized protein</fullName>
    </submittedName>
</protein>
<dbReference type="AlphaFoldDB" id="A0A6H5GPE4"/>
<keyword evidence="2" id="KW-1185">Reference proteome</keyword>
<gene>
    <name evidence="1" type="ORF">NTEN_LOCUS10407</name>
</gene>
<evidence type="ECO:0000313" key="2">
    <source>
        <dbReference type="Proteomes" id="UP000479000"/>
    </source>
</evidence>
<dbReference type="Proteomes" id="UP000479000">
    <property type="component" value="Unassembled WGS sequence"/>
</dbReference>
<dbReference type="EMBL" id="CADCXU010015594">
    <property type="protein sequence ID" value="CAB0004930.1"/>
    <property type="molecule type" value="Genomic_DNA"/>
</dbReference>